<dbReference type="Proteomes" id="UP000440367">
    <property type="component" value="Unassembled WGS sequence"/>
</dbReference>
<evidence type="ECO:0000313" key="1">
    <source>
        <dbReference type="EMBL" id="KAE9053148.1"/>
    </source>
</evidence>
<sequence length="123" mass="13719">MSRRQTIVALSTAEAEYVAACEAAMEAKAESNILQEILRSKAVELRIGIDNQAAHVLATNPTYSRRARHIELRWHYVREQVAKGAIELHKVDGNVNPADTFTKPLDKQRLKMLLQLVGIGDAN</sequence>
<dbReference type="AlphaFoldDB" id="A0A6A3V046"/>
<proteinExistence type="predicted"/>
<evidence type="ECO:0000313" key="2">
    <source>
        <dbReference type="EMBL" id="KAE9157273.1"/>
    </source>
</evidence>
<organism evidence="2 3">
    <name type="scientific">Phytophthora fragariae</name>
    <dbReference type="NCBI Taxonomy" id="53985"/>
    <lineage>
        <taxon>Eukaryota</taxon>
        <taxon>Sar</taxon>
        <taxon>Stramenopiles</taxon>
        <taxon>Oomycota</taxon>
        <taxon>Peronosporomycetes</taxon>
        <taxon>Peronosporales</taxon>
        <taxon>Peronosporaceae</taxon>
        <taxon>Phytophthora</taxon>
    </lineage>
</organism>
<evidence type="ECO:0000313" key="4">
    <source>
        <dbReference type="Proteomes" id="UP000488956"/>
    </source>
</evidence>
<protein>
    <recommendedName>
        <fullName evidence="5">Copia protein</fullName>
    </recommendedName>
</protein>
<comment type="caution">
    <text evidence="2">The sequence shown here is derived from an EMBL/GenBank/DDBJ whole genome shotgun (WGS) entry which is preliminary data.</text>
</comment>
<dbReference type="Proteomes" id="UP000488956">
    <property type="component" value="Unassembled WGS sequence"/>
</dbReference>
<name>A0A6A3V046_9STRA</name>
<evidence type="ECO:0008006" key="5">
    <source>
        <dbReference type="Google" id="ProtNLM"/>
    </source>
</evidence>
<gene>
    <name evidence="2" type="ORF">PF002_g33407</name>
    <name evidence="1" type="ORF">PF010_g33030</name>
</gene>
<dbReference type="EMBL" id="QXFX01011463">
    <property type="protein sequence ID" value="KAE9053148.1"/>
    <property type="molecule type" value="Genomic_DNA"/>
</dbReference>
<reference evidence="2 3" key="1">
    <citation type="submission" date="2018-08" db="EMBL/GenBank/DDBJ databases">
        <title>Genomic investigation of the strawberry pathogen Phytophthora fragariae indicates pathogenicity is determined by transcriptional variation in three key races.</title>
        <authorList>
            <person name="Adams T.M."/>
            <person name="Armitage A.D."/>
            <person name="Sobczyk M.K."/>
            <person name="Bates H.J."/>
            <person name="Dunwell J.M."/>
            <person name="Nellist C.F."/>
            <person name="Harrison R.J."/>
        </authorList>
    </citation>
    <scope>NUCLEOTIDE SEQUENCE [LARGE SCALE GENOMIC DNA]</scope>
    <source>
        <strain evidence="2 3">BC-1</strain>
        <strain evidence="1 4">ONT-3</strain>
    </source>
</reference>
<dbReference type="EMBL" id="QXGD01010100">
    <property type="protein sequence ID" value="KAE9157273.1"/>
    <property type="molecule type" value="Genomic_DNA"/>
</dbReference>
<dbReference type="CDD" id="cd09272">
    <property type="entry name" value="RNase_HI_RT_Ty1"/>
    <property type="match status" value="1"/>
</dbReference>
<accession>A0A6A3V046</accession>
<evidence type="ECO:0000313" key="3">
    <source>
        <dbReference type="Proteomes" id="UP000440367"/>
    </source>
</evidence>